<proteinExistence type="predicted"/>
<dbReference type="EMBL" id="JANIPJ010000001">
    <property type="protein sequence ID" value="MCR2802434.1"/>
    <property type="molecule type" value="Genomic_DNA"/>
</dbReference>
<keyword evidence="2" id="KW-1185">Reference proteome</keyword>
<name>A0A9X2MKT1_9BACL</name>
<sequence>MIESTMVSRVSLVVRTLDVWTGLPASGSALRVKLRENDRIKPLRTSDGGWAFMDLKGEACEVTVESDVYLFCSRRIDLSELPAGSPVVDLFLLPGRRYSPAASATGIVRRLTDAEGRPLSGVEVVAYADGEQAARGRILDDEVPPGSMELRYLPAGATVKSGDLIAIRDKSGTAVERFRVYPYESEGQYRLRLDRPVEGRWKRHALLSPAAAAVSDSDGWIVLPFRGRMPAEGELRVETRDGERATEALWPLAGGKLSSLPAYAVREK</sequence>
<dbReference type="Proteomes" id="UP001141950">
    <property type="component" value="Unassembled WGS sequence"/>
</dbReference>
<evidence type="ECO:0000313" key="1">
    <source>
        <dbReference type="EMBL" id="MCR2802434.1"/>
    </source>
</evidence>
<evidence type="ECO:0000313" key="2">
    <source>
        <dbReference type="Proteomes" id="UP001141950"/>
    </source>
</evidence>
<organism evidence="1 2">
    <name type="scientific">Paenibacillus soyae</name>
    <dbReference type="NCBI Taxonomy" id="2969249"/>
    <lineage>
        <taxon>Bacteria</taxon>
        <taxon>Bacillati</taxon>
        <taxon>Bacillota</taxon>
        <taxon>Bacilli</taxon>
        <taxon>Bacillales</taxon>
        <taxon>Paenibacillaceae</taxon>
        <taxon>Paenibacillus</taxon>
    </lineage>
</organism>
<reference evidence="1" key="1">
    <citation type="submission" date="2022-08" db="EMBL/GenBank/DDBJ databases">
        <title>The genomic sequence of strain Paenibacillus sp. SCIV0701.</title>
        <authorList>
            <person name="Zhao H."/>
        </authorList>
    </citation>
    <scope>NUCLEOTIDE SEQUENCE</scope>
    <source>
        <strain evidence="1">SCIV0701</strain>
    </source>
</reference>
<protein>
    <submittedName>
        <fullName evidence="1">Uncharacterized protein</fullName>
    </submittedName>
</protein>
<accession>A0A9X2MKT1</accession>
<dbReference type="RefSeq" id="WP_257441953.1">
    <property type="nucleotide sequence ID" value="NZ_JANIPJ010000001.1"/>
</dbReference>
<dbReference type="AlphaFoldDB" id="A0A9X2MKT1"/>
<gene>
    <name evidence="1" type="ORF">NQZ67_00945</name>
</gene>
<comment type="caution">
    <text evidence="1">The sequence shown here is derived from an EMBL/GenBank/DDBJ whole genome shotgun (WGS) entry which is preliminary data.</text>
</comment>